<evidence type="ECO:0000313" key="1">
    <source>
        <dbReference type="EMBL" id="MFJ1470253.1"/>
    </source>
</evidence>
<keyword evidence="2" id="KW-1185">Reference proteome</keyword>
<accession>A0ACC7MGE1</accession>
<sequence length="283" mass="29712">MRIEVNRFDNQGTVSASFVELSQEQLQEIVQRAHEVARLRREGQPLDTALDGLDIAMVSAQVLEPTNASDSAKSSASAPSTTQLVDAFAALRRSVKPSGPADGTVVVSEAALDAVGDALRAAVDGGAVTAWKWNKVAAPGTSGEEVQSYDLNKVLEKMSQAAALGGAPSAKEAMANYPLLFCQAFAQLVEQEEKERERNAHATTIVHLDSGDGQSTLSLGAPAGMSELDVRAAVQAAVASAGNYEDIPKQLASAGFEQIEQITVSLPAPGDDFDLEPEPDAPR</sequence>
<protein>
    <submittedName>
        <fullName evidence="1">Uncharacterized protein</fullName>
    </submittedName>
</protein>
<reference evidence="1" key="1">
    <citation type="submission" date="2024-11" db="EMBL/GenBank/DDBJ databases">
        <title>Description of Massilia orientalis sp. nov., isolated from rhizosphere soil of Ageratina adenophora.</title>
        <authorList>
            <person name="Wang Y."/>
        </authorList>
    </citation>
    <scope>NUCLEOTIDE SEQUENCE</scope>
    <source>
        <strain evidence="1">YIM B02787</strain>
    </source>
</reference>
<name>A0ACC7MGE1_9BURK</name>
<evidence type="ECO:0000313" key="2">
    <source>
        <dbReference type="Proteomes" id="UP001168096"/>
    </source>
</evidence>
<dbReference type="EMBL" id="JASNRB020000013">
    <property type="protein sequence ID" value="MFJ1470253.1"/>
    <property type="molecule type" value="Genomic_DNA"/>
</dbReference>
<proteinExistence type="predicted"/>
<gene>
    <name evidence="1" type="ORF">QPK29_021275</name>
</gene>
<comment type="caution">
    <text evidence="1">The sequence shown here is derived from an EMBL/GenBank/DDBJ whole genome shotgun (WGS) entry which is preliminary data.</text>
</comment>
<organism evidence="1 2">
    <name type="scientific">Massilia orientalis</name>
    <dbReference type="NCBI Taxonomy" id="3050128"/>
    <lineage>
        <taxon>Bacteria</taxon>
        <taxon>Pseudomonadati</taxon>
        <taxon>Pseudomonadota</taxon>
        <taxon>Betaproteobacteria</taxon>
        <taxon>Burkholderiales</taxon>
        <taxon>Oxalobacteraceae</taxon>
        <taxon>Telluria group</taxon>
        <taxon>Massilia</taxon>
    </lineage>
</organism>
<dbReference type="Proteomes" id="UP001168096">
    <property type="component" value="Unassembled WGS sequence"/>
</dbReference>